<dbReference type="EMBL" id="VSWC01000002">
    <property type="protein sequence ID" value="KAA1117570.1"/>
    <property type="molecule type" value="Genomic_DNA"/>
</dbReference>
<keyword evidence="2" id="KW-0547">Nucleotide-binding</keyword>
<keyword evidence="2" id="KW-0067">ATP-binding</keyword>
<keyword evidence="2" id="KW-0347">Helicase</keyword>
<dbReference type="Proteomes" id="UP000324748">
    <property type="component" value="Unassembled WGS sequence"/>
</dbReference>
<dbReference type="AlphaFoldDB" id="A0A5B0QWN9"/>
<name>A0A5B0QWN9_PUCGR</name>
<comment type="caution">
    <text evidence="2">The sequence shown here is derived from an EMBL/GenBank/DDBJ whole genome shotgun (WGS) entry which is preliminary data.</text>
</comment>
<dbReference type="GO" id="GO:0004386">
    <property type="term" value="F:helicase activity"/>
    <property type="evidence" value="ECO:0007669"/>
    <property type="project" value="UniProtKB-KW"/>
</dbReference>
<evidence type="ECO:0000313" key="3">
    <source>
        <dbReference type="Proteomes" id="UP000324748"/>
    </source>
</evidence>
<sequence>MYLAGWKETLPADHLPFWPRVSLGIPRYPPGFCGKGAIHIRTCIRWRVSVGSGGYPPADSGYPETSSKHDLLQEQQPLIVPDDAAV</sequence>
<keyword evidence="2" id="KW-0378">Hydrolase</keyword>
<reference evidence="2 3" key="1">
    <citation type="submission" date="2019-05" db="EMBL/GenBank/DDBJ databases">
        <title>Emergence of the Ug99 lineage of the wheat stem rust pathogen through somatic hybridization.</title>
        <authorList>
            <person name="Li F."/>
            <person name="Upadhyaya N.M."/>
            <person name="Sperschneider J."/>
            <person name="Matny O."/>
            <person name="Nguyen-Phuc H."/>
            <person name="Mago R."/>
            <person name="Raley C."/>
            <person name="Miller M.E."/>
            <person name="Silverstein K.A.T."/>
            <person name="Henningsen E."/>
            <person name="Hirsch C.D."/>
            <person name="Visser B."/>
            <person name="Pretorius Z.A."/>
            <person name="Steffenson B.J."/>
            <person name="Schwessinger B."/>
            <person name="Dodds P.N."/>
            <person name="Figueroa M."/>
        </authorList>
    </citation>
    <scope>NUCLEOTIDE SEQUENCE [LARGE SCALE GENOMIC DNA]</scope>
    <source>
        <strain evidence="2">21-0</strain>
    </source>
</reference>
<gene>
    <name evidence="2" type="primary">SGS1_44</name>
    <name evidence="2" type="ORF">PGT21_015098</name>
</gene>
<keyword evidence="3" id="KW-1185">Reference proteome</keyword>
<evidence type="ECO:0000256" key="1">
    <source>
        <dbReference type="SAM" id="MobiDB-lite"/>
    </source>
</evidence>
<organism evidence="2 3">
    <name type="scientific">Puccinia graminis f. sp. tritici</name>
    <dbReference type="NCBI Taxonomy" id="56615"/>
    <lineage>
        <taxon>Eukaryota</taxon>
        <taxon>Fungi</taxon>
        <taxon>Dikarya</taxon>
        <taxon>Basidiomycota</taxon>
        <taxon>Pucciniomycotina</taxon>
        <taxon>Pucciniomycetes</taxon>
        <taxon>Pucciniales</taxon>
        <taxon>Pucciniaceae</taxon>
        <taxon>Puccinia</taxon>
    </lineage>
</organism>
<proteinExistence type="predicted"/>
<feature type="region of interest" description="Disordered" evidence="1">
    <location>
        <begin position="57"/>
        <end position="86"/>
    </location>
</feature>
<protein>
    <submittedName>
        <fullName evidence="2">ATP-dependent DNA helicase sgs1</fullName>
    </submittedName>
</protein>
<evidence type="ECO:0000313" key="2">
    <source>
        <dbReference type="EMBL" id="KAA1117570.1"/>
    </source>
</evidence>
<accession>A0A5B0QWN9</accession>